<dbReference type="PANTHER" id="PTHR43722">
    <property type="entry name" value="PROLINE IMINOPEPTIDASE"/>
    <property type="match status" value="1"/>
</dbReference>
<evidence type="ECO:0000256" key="1">
    <source>
        <dbReference type="ARBA" id="ARBA00001585"/>
    </source>
</evidence>
<feature type="active site" description="Nucleophile" evidence="9">
    <location>
        <position position="115"/>
    </location>
</feature>
<evidence type="ECO:0000256" key="2">
    <source>
        <dbReference type="ARBA" id="ARBA00004496"/>
    </source>
</evidence>
<keyword evidence="4 8" id="KW-0031">Aminopeptidase</keyword>
<evidence type="ECO:0000313" key="12">
    <source>
        <dbReference type="EMBL" id="PJE97584.1"/>
    </source>
</evidence>
<dbReference type="InterPro" id="IPR002410">
    <property type="entry name" value="Peptidase_S33"/>
</dbReference>
<evidence type="ECO:0000256" key="5">
    <source>
        <dbReference type="ARBA" id="ARBA00022490"/>
    </source>
</evidence>
<keyword evidence="6 8" id="KW-0645">Protease</keyword>
<evidence type="ECO:0000256" key="4">
    <source>
        <dbReference type="ARBA" id="ARBA00022438"/>
    </source>
</evidence>
<dbReference type="EMBL" id="PGGW01000039">
    <property type="protein sequence ID" value="PJE97584.1"/>
    <property type="molecule type" value="Genomic_DNA"/>
</dbReference>
<dbReference type="PANTHER" id="PTHR43722:SF1">
    <property type="entry name" value="PROLINE IMINOPEPTIDASE"/>
    <property type="match status" value="1"/>
</dbReference>
<evidence type="ECO:0000259" key="11">
    <source>
        <dbReference type="Pfam" id="PF00561"/>
    </source>
</evidence>
<protein>
    <recommendedName>
        <fullName evidence="8 10">Proline iminopeptidase</fullName>
        <shortName evidence="8">PIP</shortName>
        <ecNumber evidence="8 10">3.4.11.5</ecNumber>
    </recommendedName>
    <alternativeName>
        <fullName evidence="8">Prolyl aminopeptidase</fullName>
    </alternativeName>
</protein>
<dbReference type="Proteomes" id="UP000230407">
    <property type="component" value="Unassembled WGS sequence"/>
</dbReference>
<accession>A0A2M8M054</accession>
<gene>
    <name evidence="12" type="primary">pip</name>
    <name evidence="12" type="ORF">CUT44_10560</name>
</gene>
<keyword evidence="7 8" id="KW-0378">Hydrolase</keyword>
<evidence type="ECO:0000313" key="13">
    <source>
        <dbReference type="Proteomes" id="UP000230407"/>
    </source>
</evidence>
<dbReference type="PRINTS" id="PR00793">
    <property type="entry name" value="PROAMNOPTASE"/>
</dbReference>
<sequence length="328" mass="35915">MREPYPPGEPYEHGMLDVGDGNLVYWEVRGNPRGRPAVVVHGGPGSGCGPGAHRAFDPRRYRIVLFDQRGCGRSRPHASDPATSLRHNTTWHLVADLERLREHLGIENWLLYGGSWGSTLLLAYAERHPERVSAIVIAGVTTTRRTEIDWLYRGVARFFPEQWERFLDAAPGAREAARGGDITELTGAYARLLEHPDAAVRERASAEWCAWEDAVVSGEPATPESGPGPYGGRPSADRLAMVRICAHYFSHAAWLEEGALLRDAGRLAGIPGVLIHGRLDLSSPLETAWELSRAWPDAEPTVVGGEGHFGGAATRTLVLDALDRFAAR</sequence>
<name>A0A2M8M054_9ACTN</name>
<comment type="similarity">
    <text evidence="3 8 10">Belongs to the peptidase S33 family.</text>
</comment>
<keyword evidence="13" id="KW-1185">Reference proteome</keyword>
<dbReference type="InterPro" id="IPR000073">
    <property type="entry name" value="AB_hydrolase_1"/>
</dbReference>
<dbReference type="EC" id="3.4.11.5" evidence="8 10"/>
<evidence type="ECO:0000256" key="7">
    <source>
        <dbReference type="ARBA" id="ARBA00022801"/>
    </source>
</evidence>
<comment type="caution">
    <text evidence="12">The sequence shown here is derived from an EMBL/GenBank/DDBJ whole genome shotgun (WGS) entry which is preliminary data.</text>
</comment>
<dbReference type="PRINTS" id="PR00111">
    <property type="entry name" value="ABHYDROLASE"/>
</dbReference>
<dbReference type="Pfam" id="PF00561">
    <property type="entry name" value="Abhydrolase_1"/>
    <property type="match status" value="1"/>
</dbReference>
<organism evidence="12 13">
    <name type="scientific">Streptomyces carminius</name>
    <dbReference type="NCBI Taxonomy" id="2665496"/>
    <lineage>
        <taxon>Bacteria</taxon>
        <taxon>Bacillati</taxon>
        <taxon>Actinomycetota</taxon>
        <taxon>Actinomycetes</taxon>
        <taxon>Kitasatosporales</taxon>
        <taxon>Streptomycetaceae</taxon>
        <taxon>Streptomyces</taxon>
    </lineage>
</organism>
<evidence type="ECO:0000256" key="10">
    <source>
        <dbReference type="RuleBase" id="RU003421"/>
    </source>
</evidence>
<dbReference type="GO" id="GO:0006508">
    <property type="term" value="P:proteolysis"/>
    <property type="evidence" value="ECO:0007669"/>
    <property type="project" value="UniProtKB-KW"/>
</dbReference>
<evidence type="ECO:0000256" key="6">
    <source>
        <dbReference type="ARBA" id="ARBA00022670"/>
    </source>
</evidence>
<dbReference type="Gene3D" id="3.40.50.1820">
    <property type="entry name" value="alpha/beta hydrolase"/>
    <property type="match status" value="1"/>
</dbReference>
<evidence type="ECO:0000256" key="9">
    <source>
        <dbReference type="PIRSR" id="PIRSR006431-1"/>
    </source>
</evidence>
<dbReference type="InterPro" id="IPR005944">
    <property type="entry name" value="Pro_iminopeptidase"/>
</dbReference>
<dbReference type="SUPFAM" id="SSF53474">
    <property type="entry name" value="alpha/beta-Hydrolases"/>
    <property type="match status" value="1"/>
</dbReference>
<dbReference type="NCBIfam" id="TIGR01249">
    <property type="entry name" value="pro_imino_pep_1"/>
    <property type="match status" value="1"/>
</dbReference>
<dbReference type="GO" id="GO:0004177">
    <property type="term" value="F:aminopeptidase activity"/>
    <property type="evidence" value="ECO:0007669"/>
    <property type="project" value="UniProtKB-UniRule"/>
</dbReference>
<keyword evidence="5 8" id="KW-0963">Cytoplasm</keyword>
<proteinExistence type="inferred from homology"/>
<dbReference type="GO" id="GO:0005737">
    <property type="term" value="C:cytoplasm"/>
    <property type="evidence" value="ECO:0007669"/>
    <property type="project" value="UniProtKB-SubCell"/>
</dbReference>
<dbReference type="AlphaFoldDB" id="A0A2M8M054"/>
<evidence type="ECO:0000256" key="3">
    <source>
        <dbReference type="ARBA" id="ARBA00010088"/>
    </source>
</evidence>
<dbReference type="InterPro" id="IPR029058">
    <property type="entry name" value="AB_hydrolase_fold"/>
</dbReference>
<feature type="active site" description="Proton donor" evidence="9">
    <location>
        <position position="308"/>
    </location>
</feature>
<evidence type="ECO:0000256" key="8">
    <source>
        <dbReference type="PIRNR" id="PIRNR006431"/>
    </source>
</evidence>
<dbReference type="RefSeq" id="WP_100201674.1">
    <property type="nucleotide sequence ID" value="NZ_PGGW01000039.1"/>
</dbReference>
<reference evidence="12 13" key="1">
    <citation type="submission" date="2017-11" db="EMBL/GenBank/DDBJ databases">
        <title>Streptomyces carmine sp. nov., a novel actinomycete isolated from Sophora alopecuroides in Xinjiang, China.</title>
        <authorList>
            <person name="Wang Y."/>
            <person name="Luo X."/>
            <person name="Wan C."/>
            <person name="Zhang L."/>
        </authorList>
    </citation>
    <scope>NUCLEOTIDE SEQUENCE [LARGE SCALE GENOMIC DNA]</scope>
    <source>
        <strain evidence="12 13">TRM SA0054</strain>
    </source>
</reference>
<feature type="domain" description="AB hydrolase-1" evidence="11">
    <location>
        <begin position="38"/>
        <end position="309"/>
    </location>
</feature>
<comment type="catalytic activity">
    <reaction evidence="1 8 10">
        <text>Release of N-terminal proline from a peptide.</text>
        <dbReference type="EC" id="3.4.11.5"/>
    </reaction>
</comment>
<feature type="active site" evidence="9">
    <location>
        <position position="280"/>
    </location>
</feature>
<comment type="subcellular location">
    <subcellularLocation>
        <location evidence="2 8">Cytoplasm</location>
    </subcellularLocation>
</comment>
<dbReference type="PIRSF" id="PIRSF006431">
    <property type="entry name" value="Pept_S33"/>
    <property type="match status" value="1"/>
</dbReference>